<organism evidence="7 8">
    <name type="scientific">Solea senegalensis</name>
    <name type="common">Senegalese sole</name>
    <dbReference type="NCBI Taxonomy" id="28829"/>
    <lineage>
        <taxon>Eukaryota</taxon>
        <taxon>Metazoa</taxon>
        <taxon>Chordata</taxon>
        <taxon>Craniata</taxon>
        <taxon>Vertebrata</taxon>
        <taxon>Euteleostomi</taxon>
        <taxon>Actinopterygii</taxon>
        <taxon>Neopterygii</taxon>
        <taxon>Teleostei</taxon>
        <taxon>Neoteleostei</taxon>
        <taxon>Acanthomorphata</taxon>
        <taxon>Carangaria</taxon>
        <taxon>Pleuronectiformes</taxon>
        <taxon>Pleuronectoidei</taxon>
        <taxon>Soleidae</taxon>
        <taxon>Solea</taxon>
    </lineage>
</organism>
<dbReference type="GO" id="GO:0042102">
    <property type="term" value="P:positive regulation of T cell proliferation"/>
    <property type="evidence" value="ECO:0007669"/>
    <property type="project" value="TreeGrafter"/>
</dbReference>
<dbReference type="PANTHER" id="PTHR14356">
    <property type="entry name" value="INTERLEUKIN-15-RELATED"/>
    <property type="match status" value="1"/>
</dbReference>
<evidence type="ECO:0000256" key="1">
    <source>
        <dbReference type="ARBA" id="ARBA00004613"/>
    </source>
</evidence>
<sequence length="158" mass="18005">MTDLMTALIFVQLLNPGDQRAKGIQFQSYNTQVWLCFLIISFLGHPTCAVSKTDAANLQSCLTKLNQTIEKSDAMLYAPSVDVMNDNCKDMKLKCYMWELIMVLNEEEITDTTANCIFEYNDDLKFNSFGCLPCEAYSLQNTTTFLDRLYDLLKEMAA</sequence>
<comment type="caution">
    <text evidence="7">The sequence shown here is derived from an EMBL/GenBank/DDBJ whole genome shotgun (WGS) entry which is preliminary data.</text>
</comment>
<dbReference type="GO" id="GO:0005126">
    <property type="term" value="F:cytokine receptor binding"/>
    <property type="evidence" value="ECO:0007669"/>
    <property type="project" value="InterPro"/>
</dbReference>
<keyword evidence="2 6" id="KW-0202">Cytokine</keyword>
<name>A0AAV6Q9Q3_SOLSE</name>
<evidence type="ECO:0000256" key="3">
    <source>
        <dbReference type="ARBA" id="ARBA00022525"/>
    </source>
</evidence>
<comment type="similarity">
    <text evidence="6">Belongs to the IL-15/IL-21 family.</text>
</comment>
<keyword evidence="4" id="KW-0732">Signal</keyword>
<keyword evidence="8" id="KW-1185">Reference proteome</keyword>
<evidence type="ECO:0000256" key="5">
    <source>
        <dbReference type="ARBA" id="ARBA00023157"/>
    </source>
</evidence>
<dbReference type="PANTHER" id="PTHR14356:SF3">
    <property type="entry name" value="INTERLEUKIN-15"/>
    <property type="match status" value="1"/>
</dbReference>
<gene>
    <name evidence="7" type="ORF">JOB18_003419</name>
</gene>
<comment type="subcellular location">
    <subcellularLocation>
        <location evidence="1">Secreted</location>
    </subcellularLocation>
</comment>
<dbReference type="AlphaFoldDB" id="A0AAV6Q9Q3"/>
<dbReference type="InterPro" id="IPR003443">
    <property type="entry name" value="IL-15/IL-21_fam"/>
</dbReference>
<dbReference type="GO" id="GO:0001819">
    <property type="term" value="P:positive regulation of cytokine production"/>
    <property type="evidence" value="ECO:0007669"/>
    <property type="project" value="TreeGrafter"/>
</dbReference>
<dbReference type="GO" id="GO:0005615">
    <property type="term" value="C:extracellular space"/>
    <property type="evidence" value="ECO:0007669"/>
    <property type="project" value="UniProtKB-KW"/>
</dbReference>
<dbReference type="EMBL" id="JAGKHQ010000018">
    <property type="protein sequence ID" value="KAG7485125.1"/>
    <property type="molecule type" value="Genomic_DNA"/>
</dbReference>
<keyword evidence="3" id="KW-0964">Secreted</keyword>
<proteinExistence type="inferred from homology"/>
<evidence type="ECO:0000256" key="6">
    <source>
        <dbReference type="RuleBase" id="RU003453"/>
    </source>
</evidence>
<dbReference type="GO" id="GO:0050778">
    <property type="term" value="P:positive regulation of immune response"/>
    <property type="evidence" value="ECO:0007669"/>
    <property type="project" value="TreeGrafter"/>
</dbReference>
<protein>
    <recommendedName>
        <fullName evidence="6">Interleukin</fullName>
    </recommendedName>
</protein>
<evidence type="ECO:0000313" key="7">
    <source>
        <dbReference type="EMBL" id="KAG7485125.1"/>
    </source>
</evidence>
<reference evidence="7 8" key="1">
    <citation type="journal article" date="2021" name="Sci. Rep.">
        <title>Chromosome anchoring in Senegalese sole (Solea senegalensis) reveals sex-associated markers and genome rearrangements in flatfish.</title>
        <authorList>
            <person name="Guerrero-Cozar I."/>
            <person name="Gomez-Garrido J."/>
            <person name="Berbel C."/>
            <person name="Martinez-Blanch J.F."/>
            <person name="Alioto T."/>
            <person name="Claros M.G."/>
            <person name="Gagnaire P.A."/>
            <person name="Manchado M."/>
        </authorList>
    </citation>
    <scope>NUCLEOTIDE SEQUENCE [LARGE SCALE GENOMIC DNA]</scope>
    <source>
        <strain evidence="7">Sse05_10M</strain>
    </source>
</reference>
<dbReference type="GO" id="GO:0042119">
    <property type="term" value="P:neutrophil activation"/>
    <property type="evidence" value="ECO:0007669"/>
    <property type="project" value="TreeGrafter"/>
</dbReference>
<dbReference type="GO" id="GO:0005125">
    <property type="term" value="F:cytokine activity"/>
    <property type="evidence" value="ECO:0007669"/>
    <property type="project" value="UniProtKB-KW"/>
</dbReference>
<evidence type="ECO:0000256" key="2">
    <source>
        <dbReference type="ARBA" id="ARBA00022514"/>
    </source>
</evidence>
<dbReference type="Pfam" id="PF02372">
    <property type="entry name" value="IL15"/>
    <property type="match status" value="1"/>
</dbReference>
<evidence type="ECO:0000313" key="8">
    <source>
        <dbReference type="Proteomes" id="UP000693946"/>
    </source>
</evidence>
<dbReference type="Proteomes" id="UP000693946">
    <property type="component" value="Linkage Group LG6"/>
</dbReference>
<dbReference type="GO" id="GO:0006955">
    <property type="term" value="P:immune response"/>
    <property type="evidence" value="ECO:0007669"/>
    <property type="project" value="InterPro"/>
</dbReference>
<accession>A0AAV6Q9Q3</accession>
<evidence type="ECO:0000256" key="4">
    <source>
        <dbReference type="ARBA" id="ARBA00022729"/>
    </source>
</evidence>
<keyword evidence="5" id="KW-1015">Disulfide bond</keyword>